<evidence type="ECO:0000313" key="2">
    <source>
        <dbReference type="Proteomes" id="UP000006589"/>
    </source>
</evidence>
<geneLocation type="plasmid" evidence="1 2">
    <name>pMRAD03</name>
</geneLocation>
<gene>
    <name evidence="1" type="ordered locus">Mrad2831_6387</name>
</gene>
<organism evidence="1 2">
    <name type="scientific">Methylobacterium radiotolerans (strain ATCC 27329 / DSM 1819 / JCM 2831 / NBRC 15690 / NCIMB 10815 / 0-1)</name>
    <dbReference type="NCBI Taxonomy" id="426355"/>
    <lineage>
        <taxon>Bacteria</taxon>
        <taxon>Pseudomonadati</taxon>
        <taxon>Pseudomonadota</taxon>
        <taxon>Alphaproteobacteria</taxon>
        <taxon>Hyphomicrobiales</taxon>
        <taxon>Methylobacteriaceae</taxon>
        <taxon>Methylobacterium</taxon>
    </lineage>
</organism>
<accession>B1M9Y3</accession>
<dbReference type="KEGG" id="mrd:Mrad2831_6387"/>
<dbReference type="HOGENOM" id="CLU_1711114_0_0_5"/>
<dbReference type="Proteomes" id="UP000006589">
    <property type="component" value="Plasmid pMRAD03"/>
</dbReference>
<keyword evidence="1" id="KW-0614">Plasmid</keyword>
<name>B1M9Y3_METRJ</name>
<dbReference type="EMBL" id="CP001004">
    <property type="protein sequence ID" value="ACB28308.1"/>
    <property type="molecule type" value="Genomic_DNA"/>
</dbReference>
<evidence type="ECO:0000313" key="1">
    <source>
        <dbReference type="EMBL" id="ACB28308.1"/>
    </source>
</evidence>
<reference evidence="1 2" key="1">
    <citation type="submission" date="2008-03" db="EMBL/GenBank/DDBJ databases">
        <title>Complete sequence of plasmid3 of Methylobacterium radiotolerans JCM 2831.</title>
        <authorList>
            <consortium name="US DOE Joint Genome Institute"/>
            <person name="Copeland A."/>
            <person name="Lucas S."/>
            <person name="Lapidus A."/>
            <person name="Glavina del Rio T."/>
            <person name="Dalin E."/>
            <person name="Tice H."/>
            <person name="Bruce D."/>
            <person name="Goodwin L."/>
            <person name="Pitluck S."/>
            <person name="Kiss H."/>
            <person name="Brettin T."/>
            <person name="Detter J.C."/>
            <person name="Han C."/>
            <person name="Kuske C.R."/>
            <person name="Schmutz J."/>
            <person name="Larimer F."/>
            <person name="Land M."/>
            <person name="Hauser L."/>
            <person name="Kyrpides N."/>
            <person name="Mikhailova N."/>
            <person name="Marx C.J."/>
            <person name="Richardson P."/>
        </authorList>
    </citation>
    <scope>NUCLEOTIDE SEQUENCE [LARGE SCALE GENOMIC DNA]</scope>
    <source>
        <strain evidence="2">ATCC 27329 / DSM 1819 / JCM 2831 / NBRC 15690 / NCIMB 10815 / 0-1</strain>
        <plasmid evidence="2">Plasmid pMRAD03</plasmid>
    </source>
</reference>
<proteinExistence type="predicted"/>
<dbReference type="AlphaFoldDB" id="B1M9Y3"/>
<sequence>MREPAGSRSEPMPLPSAMPISQHQLAAAVLAAAHIADRRAIAAFVADAATQPAPNPFPNTSAGAVRQVWQQRVVEFQSFGIQVAGLACLLTTLSNMSVDEPLVQEILRAGPHTTNVFSHGDGSRIVGAVLYGKPGFALPALPVPRSSHRTAGRRTRIPAGQLDLFADAGV</sequence>
<protein>
    <submittedName>
        <fullName evidence="1">Uncharacterized protein</fullName>
    </submittedName>
</protein>